<name>A0ABQ5F0E2_9ASTR</name>
<comment type="caution">
    <text evidence="1">The sequence shown here is derived from an EMBL/GenBank/DDBJ whole genome shotgun (WGS) entry which is preliminary data.</text>
</comment>
<proteinExistence type="predicted"/>
<sequence length="196" mass="22679">MESRWLFLFLHDCHLDSLFFDGVYDVDSNFFLLLFFTLHRTLRFFQLPGDPDLNIVRYWEMNAESEMPLVQWPGLSRAVNKPVSAGVQREITPPREEVLYIRRQLLLASPLSHAYVERYDNPQFQCGGGGVGCGGTAAGEEGRVRESGSGDRVDPLMGIIFGLRRKNPAGKLFRRRRYSGRRWGEWWPDNLGKKRR</sequence>
<reference evidence="1" key="2">
    <citation type="submission" date="2022-01" db="EMBL/GenBank/DDBJ databases">
        <authorList>
            <person name="Yamashiro T."/>
            <person name="Shiraishi A."/>
            <person name="Satake H."/>
            <person name="Nakayama K."/>
        </authorList>
    </citation>
    <scope>NUCLEOTIDE SEQUENCE</scope>
</reference>
<dbReference type="Proteomes" id="UP001151760">
    <property type="component" value="Unassembled WGS sequence"/>
</dbReference>
<evidence type="ECO:0000313" key="2">
    <source>
        <dbReference type="Proteomes" id="UP001151760"/>
    </source>
</evidence>
<protein>
    <submittedName>
        <fullName evidence="1">Uncharacterized protein</fullName>
    </submittedName>
</protein>
<reference evidence="1" key="1">
    <citation type="journal article" date="2022" name="Int. J. Mol. Sci.">
        <title>Draft Genome of Tanacetum Coccineum: Genomic Comparison of Closely Related Tanacetum-Family Plants.</title>
        <authorList>
            <person name="Yamashiro T."/>
            <person name="Shiraishi A."/>
            <person name="Nakayama K."/>
            <person name="Satake H."/>
        </authorList>
    </citation>
    <scope>NUCLEOTIDE SEQUENCE</scope>
</reference>
<organism evidence="1 2">
    <name type="scientific">Tanacetum coccineum</name>
    <dbReference type="NCBI Taxonomy" id="301880"/>
    <lineage>
        <taxon>Eukaryota</taxon>
        <taxon>Viridiplantae</taxon>
        <taxon>Streptophyta</taxon>
        <taxon>Embryophyta</taxon>
        <taxon>Tracheophyta</taxon>
        <taxon>Spermatophyta</taxon>
        <taxon>Magnoliopsida</taxon>
        <taxon>eudicotyledons</taxon>
        <taxon>Gunneridae</taxon>
        <taxon>Pentapetalae</taxon>
        <taxon>asterids</taxon>
        <taxon>campanulids</taxon>
        <taxon>Asterales</taxon>
        <taxon>Asteraceae</taxon>
        <taxon>Asteroideae</taxon>
        <taxon>Anthemideae</taxon>
        <taxon>Anthemidinae</taxon>
        <taxon>Tanacetum</taxon>
    </lineage>
</organism>
<dbReference type="EMBL" id="BQNB010016869">
    <property type="protein sequence ID" value="GJT56705.1"/>
    <property type="molecule type" value="Genomic_DNA"/>
</dbReference>
<evidence type="ECO:0000313" key="1">
    <source>
        <dbReference type="EMBL" id="GJT56705.1"/>
    </source>
</evidence>
<accession>A0ABQ5F0E2</accession>
<gene>
    <name evidence="1" type="ORF">Tco_0991759</name>
</gene>
<keyword evidence="2" id="KW-1185">Reference proteome</keyword>